<accession>A0A820RYK6</accession>
<organism evidence="1 2">
    <name type="scientific">Adineta steineri</name>
    <dbReference type="NCBI Taxonomy" id="433720"/>
    <lineage>
        <taxon>Eukaryota</taxon>
        <taxon>Metazoa</taxon>
        <taxon>Spiralia</taxon>
        <taxon>Gnathifera</taxon>
        <taxon>Rotifera</taxon>
        <taxon>Eurotatoria</taxon>
        <taxon>Bdelloidea</taxon>
        <taxon>Adinetida</taxon>
        <taxon>Adinetidae</taxon>
        <taxon>Adineta</taxon>
    </lineage>
</organism>
<evidence type="ECO:0000313" key="1">
    <source>
        <dbReference type="EMBL" id="CAF4443395.1"/>
    </source>
</evidence>
<evidence type="ECO:0000313" key="2">
    <source>
        <dbReference type="Proteomes" id="UP000663844"/>
    </source>
</evidence>
<feature type="non-terminal residue" evidence="1">
    <location>
        <position position="1"/>
    </location>
</feature>
<comment type="caution">
    <text evidence="1">The sequence shown here is derived from an EMBL/GenBank/DDBJ whole genome shotgun (WGS) entry which is preliminary data.</text>
</comment>
<dbReference type="EMBL" id="CAJOAZ010031888">
    <property type="protein sequence ID" value="CAF4443395.1"/>
    <property type="molecule type" value="Genomic_DNA"/>
</dbReference>
<dbReference type="Proteomes" id="UP000663844">
    <property type="component" value="Unassembled WGS sequence"/>
</dbReference>
<proteinExistence type="predicted"/>
<reference evidence="1" key="1">
    <citation type="submission" date="2021-02" db="EMBL/GenBank/DDBJ databases">
        <authorList>
            <person name="Nowell W R."/>
        </authorList>
    </citation>
    <scope>NUCLEOTIDE SEQUENCE</scope>
</reference>
<protein>
    <submittedName>
        <fullName evidence="1">Uncharacterized protein</fullName>
    </submittedName>
</protein>
<sequence length="60" mass="6918">MNGSIISTVGKIKNDLLICDSFQIFYDKDIGQQSLSFEIQWSECENDCTYKKLETLTNFT</sequence>
<name>A0A820RYK6_9BILA</name>
<dbReference type="AlphaFoldDB" id="A0A820RYK6"/>
<gene>
    <name evidence="1" type="ORF">OXD698_LOCUS53955</name>
</gene>